<keyword evidence="2" id="KW-1185">Reference proteome</keyword>
<reference evidence="1" key="1">
    <citation type="submission" date="2023-04" db="EMBL/GenBank/DDBJ databases">
        <authorList>
            <person name="Vijverberg K."/>
            <person name="Xiong W."/>
            <person name="Schranz E."/>
        </authorList>
    </citation>
    <scope>NUCLEOTIDE SEQUENCE</scope>
</reference>
<protein>
    <submittedName>
        <fullName evidence="1">Uncharacterized protein</fullName>
    </submittedName>
</protein>
<organism evidence="1 2">
    <name type="scientific">Lactuca saligna</name>
    <name type="common">Willowleaf lettuce</name>
    <dbReference type="NCBI Taxonomy" id="75948"/>
    <lineage>
        <taxon>Eukaryota</taxon>
        <taxon>Viridiplantae</taxon>
        <taxon>Streptophyta</taxon>
        <taxon>Embryophyta</taxon>
        <taxon>Tracheophyta</taxon>
        <taxon>Spermatophyta</taxon>
        <taxon>Magnoliopsida</taxon>
        <taxon>eudicotyledons</taxon>
        <taxon>Gunneridae</taxon>
        <taxon>Pentapetalae</taxon>
        <taxon>asterids</taxon>
        <taxon>campanulids</taxon>
        <taxon>Asterales</taxon>
        <taxon>Asteraceae</taxon>
        <taxon>Cichorioideae</taxon>
        <taxon>Cichorieae</taxon>
        <taxon>Lactucinae</taxon>
        <taxon>Lactuca</taxon>
    </lineage>
</organism>
<sequence>MQDSTMAELVCLKPSNRLSARLTGFTQFLVRIKRMAEVELEMSVAEFHDCLSFFVIPAALELERRVDQRWNRLWMCIDEIGLYAGSTYRIYIVYCSAQKNGGCGAPDGDRRIPQLLELLLIPAAIELKRRDDQHLRWGVDE</sequence>
<accession>A0AA35YRW3</accession>
<evidence type="ECO:0000313" key="2">
    <source>
        <dbReference type="Proteomes" id="UP001177003"/>
    </source>
</evidence>
<dbReference type="AlphaFoldDB" id="A0AA35YRW3"/>
<dbReference type="EMBL" id="OX465080">
    <property type="protein sequence ID" value="CAI9279110.1"/>
    <property type="molecule type" value="Genomic_DNA"/>
</dbReference>
<evidence type="ECO:0000313" key="1">
    <source>
        <dbReference type="EMBL" id="CAI9279110.1"/>
    </source>
</evidence>
<gene>
    <name evidence="1" type="ORF">LSALG_LOCUS18933</name>
</gene>
<proteinExistence type="predicted"/>
<dbReference type="Proteomes" id="UP001177003">
    <property type="component" value="Chromosome 4"/>
</dbReference>
<name>A0AA35YRW3_LACSI</name>